<protein>
    <recommendedName>
        <fullName evidence="8">50S ribosomal protein L3</fullName>
    </recommendedName>
</protein>
<evidence type="ECO:0008006" key="8">
    <source>
        <dbReference type="Google" id="ProtNLM"/>
    </source>
</evidence>
<comment type="similarity">
    <text evidence="1">Belongs to the universal ribosomal protein uL3 family.</text>
</comment>
<keyword evidence="5" id="KW-0687">Ribonucleoprotein</keyword>
<dbReference type="NCBIfam" id="TIGR03625">
    <property type="entry name" value="L3_bact"/>
    <property type="match status" value="1"/>
</dbReference>
<proteinExistence type="inferred from homology"/>
<dbReference type="GO" id="GO:0022625">
    <property type="term" value="C:cytosolic large ribosomal subunit"/>
    <property type="evidence" value="ECO:0007669"/>
    <property type="project" value="TreeGrafter"/>
</dbReference>
<dbReference type="EMBL" id="UINC01018105">
    <property type="protein sequence ID" value="SVA75729.1"/>
    <property type="molecule type" value="Genomic_DNA"/>
</dbReference>
<dbReference type="GO" id="GO:0003735">
    <property type="term" value="F:structural constituent of ribosome"/>
    <property type="evidence" value="ECO:0007669"/>
    <property type="project" value="InterPro"/>
</dbReference>
<gene>
    <name evidence="7" type="ORF">METZ01_LOCUS128583</name>
</gene>
<dbReference type="InterPro" id="IPR019927">
    <property type="entry name" value="Ribosomal_uL3_bac/org-type"/>
</dbReference>
<dbReference type="Gene3D" id="2.40.30.10">
    <property type="entry name" value="Translation factors"/>
    <property type="match status" value="1"/>
</dbReference>
<evidence type="ECO:0000256" key="5">
    <source>
        <dbReference type="ARBA" id="ARBA00023274"/>
    </source>
</evidence>
<dbReference type="Pfam" id="PF00297">
    <property type="entry name" value="Ribosomal_L3"/>
    <property type="match status" value="1"/>
</dbReference>
<dbReference type="FunFam" id="2.40.30.10:FF:000004">
    <property type="entry name" value="50S ribosomal protein L3"/>
    <property type="match status" value="1"/>
</dbReference>
<organism evidence="7">
    <name type="scientific">marine metagenome</name>
    <dbReference type="NCBI Taxonomy" id="408172"/>
    <lineage>
        <taxon>unclassified sequences</taxon>
        <taxon>metagenomes</taxon>
        <taxon>ecological metagenomes</taxon>
    </lineage>
</organism>
<dbReference type="AlphaFoldDB" id="A0A381YF85"/>
<dbReference type="PANTHER" id="PTHR11229:SF16">
    <property type="entry name" value="LARGE RIBOSOMAL SUBUNIT PROTEIN UL3C"/>
    <property type="match status" value="1"/>
</dbReference>
<evidence type="ECO:0000313" key="7">
    <source>
        <dbReference type="EMBL" id="SVA75729.1"/>
    </source>
</evidence>
<dbReference type="PANTHER" id="PTHR11229">
    <property type="entry name" value="50S RIBOSOMAL PROTEIN L3"/>
    <property type="match status" value="1"/>
</dbReference>
<feature type="region of interest" description="Disordered" evidence="6">
    <location>
        <begin position="74"/>
        <end position="107"/>
    </location>
</feature>
<dbReference type="GO" id="GO:0006412">
    <property type="term" value="P:translation"/>
    <property type="evidence" value="ECO:0007669"/>
    <property type="project" value="InterPro"/>
</dbReference>
<name>A0A381YF85_9ZZZZ</name>
<evidence type="ECO:0000256" key="4">
    <source>
        <dbReference type="ARBA" id="ARBA00022980"/>
    </source>
</evidence>
<dbReference type="GO" id="GO:0019843">
    <property type="term" value="F:rRNA binding"/>
    <property type="evidence" value="ECO:0007669"/>
    <property type="project" value="UniProtKB-KW"/>
</dbReference>
<dbReference type="Gene3D" id="3.30.160.810">
    <property type="match status" value="1"/>
</dbReference>
<evidence type="ECO:0000256" key="6">
    <source>
        <dbReference type="SAM" id="MobiDB-lite"/>
    </source>
</evidence>
<feature type="compositionally biased region" description="Basic residues" evidence="6">
    <location>
        <begin position="74"/>
        <end position="87"/>
    </location>
</feature>
<keyword evidence="2" id="KW-0699">rRNA-binding</keyword>
<sequence>QMGYLEKEVRHTNKSEKGHFDKAGVPAKKILKEFTFEELENIELGQKVTADIFETGDFVAVSGVSKGKGFAGHMKRHGFSGGRRSHGKNSVMRKAGSIGAGSDPSRVWPGTRMAGRMGNENVTVKNLEVTRVEKDKNLVFIKGAVPGAKNGIVFISKI</sequence>
<evidence type="ECO:0000256" key="3">
    <source>
        <dbReference type="ARBA" id="ARBA00022884"/>
    </source>
</evidence>
<dbReference type="SUPFAM" id="SSF50447">
    <property type="entry name" value="Translation proteins"/>
    <property type="match status" value="1"/>
</dbReference>
<evidence type="ECO:0000256" key="1">
    <source>
        <dbReference type="ARBA" id="ARBA00006540"/>
    </source>
</evidence>
<keyword evidence="3" id="KW-0694">RNA-binding</keyword>
<dbReference type="InterPro" id="IPR000597">
    <property type="entry name" value="Ribosomal_uL3"/>
</dbReference>
<reference evidence="7" key="1">
    <citation type="submission" date="2018-05" db="EMBL/GenBank/DDBJ databases">
        <authorList>
            <person name="Lanie J.A."/>
            <person name="Ng W.-L."/>
            <person name="Kazmierczak K.M."/>
            <person name="Andrzejewski T.M."/>
            <person name="Davidsen T.M."/>
            <person name="Wayne K.J."/>
            <person name="Tettelin H."/>
            <person name="Glass J.I."/>
            <person name="Rusch D."/>
            <person name="Podicherti R."/>
            <person name="Tsui H.-C.T."/>
            <person name="Winkler M.E."/>
        </authorList>
    </citation>
    <scope>NUCLEOTIDE SEQUENCE</scope>
</reference>
<feature type="non-terminal residue" evidence="7">
    <location>
        <position position="1"/>
    </location>
</feature>
<accession>A0A381YF85</accession>
<dbReference type="InterPro" id="IPR009000">
    <property type="entry name" value="Transl_B-barrel_sf"/>
</dbReference>
<keyword evidence="4" id="KW-0689">Ribosomal protein</keyword>
<evidence type="ECO:0000256" key="2">
    <source>
        <dbReference type="ARBA" id="ARBA00022730"/>
    </source>
</evidence>